<accession>A0A316I7M1</accession>
<organism evidence="1 2">
    <name type="scientific">Lentzea atacamensis</name>
    <dbReference type="NCBI Taxonomy" id="531938"/>
    <lineage>
        <taxon>Bacteria</taxon>
        <taxon>Bacillati</taxon>
        <taxon>Actinomycetota</taxon>
        <taxon>Actinomycetes</taxon>
        <taxon>Pseudonocardiales</taxon>
        <taxon>Pseudonocardiaceae</taxon>
        <taxon>Lentzea</taxon>
    </lineage>
</organism>
<dbReference type="AlphaFoldDB" id="A0A316I7M1"/>
<name>A0A316I7M1_9PSEU</name>
<dbReference type="InterPro" id="IPR029058">
    <property type="entry name" value="AB_hydrolase_fold"/>
</dbReference>
<reference evidence="1 2" key="1">
    <citation type="submission" date="2018-05" db="EMBL/GenBank/DDBJ databases">
        <title>Genomic Encyclopedia of Type Strains, Phase IV (KMG-IV): sequencing the most valuable type-strain genomes for metagenomic binning, comparative biology and taxonomic classification.</title>
        <authorList>
            <person name="Goeker M."/>
        </authorList>
    </citation>
    <scope>NUCLEOTIDE SEQUENCE [LARGE SCALE GENOMIC DNA]</scope>
    <source>
        <strain evidence="1 2">DSM 45480</strain>
    </source>
</reference>
<evidence type="ECO:0000313" key="1">
    <source>
        <dbReference type="EMBL" id="PWK86425.1"/>
    </source>
</evidence>
<gene>
    <name evidence="1" type="ORF">C8D88_105474</name>
</gene>
<evidence type="ECO:0000313" key="2">
    <source>
        <dbReference type="Proteomes" id="UP000246005"/>
    </source>
</evidence>
<proteinExistence type="predicted"/>
<sequence length="155" mass="16524">MRAGEVAEQRGARVHRHVWSGKPPMPWGPQVEQWVCGEATAVLDAVGGRPLLIGKSLGSAAAAVAAERSLPSVWLTPLLTEPWVVAALGRASVPFLLVGGTADRWWDGTLARRLSPHVLEVQDADHDLRLPGSDEGLSRAVAAVEEFLDSIGWPG</sequence>
<comment type="caution">
    <text evidence="1">The sequence shown here is derived from an EMBL/GenBank/DDBJ whole genome shotgun (WGS) entry which is preliminary data.</text>
</comment>
<dbReference type="Gene3D" id="3.40.50.1820">
    <property type="entry name" value="alpha/beta hydrolase"/>
    <property type="match status" value="1"/>
</dbReference>
<dbReference type="Proteomes" id="UP000246005">
    <property type="component" value="Unassembled WGS sequence"/>
</dbReference>
<dbReference type="EMBL" id="QGHB01000005">
    <property type="protein sequence ID" value="PWK86425.1"/>
    <property type="molecule type" value="Genomic_DNA"/>
</dbReference>
<protein>
    <recommendedName>
        <fullName evidence="3">Alpha/beta hydrolase</fullName>
    </recommendedName>
</protein>
<dbReference type="SUPFAM" id="SSF53474">
    <property type="entry name" value="alpha/beta-Hydrolases"/>
    <property type="match status" value="1"/>
</dbReference>
<evidence type="ECO:0008006" key="3">
    <source>
        <dbReference type="Google" id="ProtNLM"/>
    </source>
</evidence>